<dbReference type="OrthoDB" id="6307329at2"/>
<name>A0A4Y8UVR8_9BACT</name>
<evidence type="ECO:0000256" key="1">
    <source>
        <dbReference type="ARBA" id="ARBA00022676"/>
    </source>
</evidence>
<dbReference type="RefSeq" id="WP_134844534.1">
    <property type="nucleotide sequence ID" value="NZ_SGVY01000068.1"/>
</dbReference>
<keyword evidence="1" id="KW-0328">Glycosyltransferase</keyword>
<dbReference type="InterPro" id="IPR029044">
    <property type="entry name" value="Nucleotide-diphossugar_trans"/>
</dbReference>
<evidence type="ECO:0000259" key="3">
    <source>
        <dbReference type="Pfam" id="PF00535"/>
    </source>
</evidence>
<comment type="caution">
    <text evidence="4">The sequence shown here is derived from an EMBL/GenBank/DDBJ whole genome shotgun (WGS) entry which is preliminary data.</text>
</comment>
<dbReference type="CDD" id="cd00761">
    <property type="entry name" value="Glyco_tranf_GTA_type"/>
    <property type="match status" value="1"/>
</dbReference>
<dbReference type="Proteomes" id="UP000297872">
    <property type="component" value="Unassembled WGS sequence"/>
</dbReference>
<dbReference type="GO" id="GO:0016758">
    <property type="term" value="F:hexosyltransferase activity"/>
    <property type="evidence" value="ECO:0007669"/>
    <property type="project" value="UniProtKB-ARBA"/>
</dbReference>
<evidence type="ECO:0000313" key="4">
    <source>
        <dbReference type="EMBL" id="TFH71433.1"/>
    </source>
</evidence>
<dbReference type="InterPro" id="IPR001173">
    <property type="entry name" value="Glyco_trans_2-like"/>
</dbReference>
<organism evidence="4 5">
    <name type="scientific">Segatella hominis</name>
    <dbReference type="NCBI Taxonomy" id="2518605"/>
    <lineage>
        <taxon>Bacteria</taxon>
        <taxon>Pseudomonadati</taxon>
        <taxon>Bacteroidota</taxon>
        <taxon>Bacteroidia</taxon>
        <taxon>Bacteroidales</taxon>
        <taxon>Prevotellaceae</taxon>
        <taxon>Segatella</taxon>
    </lineage>
</organism>
<dbReference type="AlphaFoldDB" id="A0A4Y8UVR8"/>
<dbReference type="Gene3D" id="3.90.550.10">
    <property type="entry name" value="Spore Coat Polysaccharide Biosynthesis Protein SpsA, Chain A"/>
    <property type="match status" value="1"/>
</dbReference>
<protein>
    <submittedName>
        <fullName evidence="4">Glycosyltransferase</fullName>
    </submittedName>
</protein>
<evidence type="ECO:0000256" key="2">
    <source>
        <dbReference type="ARBA" id="ARBA00022679"/>
    </source>
</evidence>
<keyword evidence="5" id="KW-1185">Reference proteome</keyword>
<keyword evidence="2 4" id="KW-0808">Transferase</keyword>
<feature type="domain" description="Glycosyltransferase 2-like" evidence="3">
    <location>
        <begin position="5"/>
        <end position="126"/>
    </location>
</feature>
<dbReference type="SUPFAM" id="SSF53448">
    <property type="entry name" value="Nucleotide-diphospho-sugar transferases"/>
    <property type="match status" value="1"/>
</dbReference>
<gene>
    <name evidence="4" type="ORF">EXN75_15705</name>
</gene>
<accession>A0A4Y8UVR8</accession>
<reference evidence="4 5" key="1">
    <citation type="submission" date="2019-02" db="EMBL/GenBank/DDBJ databases">
        <title>Draft Genome Sequence of the Prevotella sp. BCRC 81118, Isolated from Human Feces.</title>
        <authorList>
            <person name="Huang C.-H."/>
        </authorList>
    </citation>
    <scope>NUCLEOTIDE SEQUENCE [LARGE SCALE GENOMIC DNA]</scope>
    <source>
        <strain evidence="4 5">BCRC 81118</strain>
    </source>
</reference>
<dbReference type="Pfam" id="PF00535">
    <property type="entry name" value="Glycos_transf_2"/>
    <property type="match status" value="1"/>
</dbReference>
<dbReference type="EMBL" id="SGVY01000068">
    <property type="protein sequence ID" value="TFH71433.1"/>
    <property type="molecule type" value="Genomic_DNA"/>
</dbReference>
<proteinExistence type="predicted"/>
<dbReference type="PANTHER" id="PTHR22916:SF51">
    <property type="entry name" value="GLYCOSYLTRANSFERASE EPSH-RELATED"/>
    <property type="match status" value="1"/>
</dbReference>
<sequence>MLKVSIIIPVYNASDSIRNMLDSILAQTLNEFEVLMIDDGSTDESGRILEEYSAKDNRFKAFHKQNEGVAMARQLGVDNAKGEYCIHADADDWMDPTMLEELYAKAKAENADVVIADYFISSKHGETVCKQRPSELSPEQVLQDMFDNKLFGALWHKLVRTALYKKYNARFFKGINHCEDLLVWVQLLQHPEMKITYLPMAFYHYVANDTSITRHFTRKTYEMRLRFRDKLQELLHVADANSIIEKVSFGIFTEGFIYDVLTQEETREGLCMYKQQISALKSLKWKIGFFMLRMSMWRMAHKFIHY</sequence>
<dbReference type="GeneID" id="302996707"/>
<dbReference type="PANTHER" id="PTHR22916">
    <property type="entry name" value="GLYCOSYLTRANSFERASE"/>
    <property type="match status" value="1"/>
</dbReference>
<evidence type="ECO:0000313" key="5">
    <source>
        <dbReference type="Proteomes" id="UP000297872"/>
    </source>
</evidence>